<organism evidence="1 2">
    <name type="scientific">Coturnix japonica</name>
    <name type="common">Japanese quail</name>
    <name type="synonym">Coturnix coturnix japonica</name>
    <dbReference type="NCBI Taxonomy" id="93934"/>
    <lineage>
        <taxon>Eukaryota</taxon>
        <taxon>Metazoa</taxon>
        <taxon>Chordata</taxon>
        <taxon>Craniata</taxon>
        <taxon>Vertebrata</taxon>
        <taxon>Euteleostomi</taxon>
        <taxon>Archelosauria</taxon>
        <taxon>Archosauria</taxon>
        <taxon>Dinosauria</taxon>
        <taxon>Saurischia</taxon>
        <taxon>Theropoda</taxon>
        <taxon>Coelurosauria</taxon>
        <taxon>Aves</taxon>
        <taxon>Neognathae</taxon>
        <taxon>Galloanserae</taxon>
        <taxon>Galliformes</taxon>
        <taxon>Phasianidae</taxon>
        <taxon>Perdicinae</taxon>
        <taxon>Coturnix</taxon>
    </lineage>
</organism>
<accession>A0A8C2TVE9</accession>
<keyword evidence="2" id="KW-1185">Reference proteome</keyword>
<dbReference type="Proteomes" id="UP000694412">
    <property type="component" value="Chromosome 25"/>
</dbReference>
<reference evidence="1" key="2">
    <citation type="submission" date="2025-08" db="UniProtKB">
        <authorList>
            <consortium name="Ensembl"/>
        </authorList>
    </citation>
    <scope>IDENTIFICATION</scope>
</reference>
<evidence type="ECO:0000313" key="2">
    <source>
        <dbReference type="Proteomes" id="UP000694412"/>
    </source>
</evidence>
<reference evidence="1" key="3">
    <citation type="submission" date="2025-09" db="UniProtKB">
        <authorList>
            <consortium name="Ensembl"/>
        </authorList>
    </citation>
    <scope>IDENTIFICATION</scope>
</reference>
<dbReference type="Ensembl" id="ENSCJPT00005024072.1">
    <property type="protein sequence ID" value="ENSCJPP00005017244.1"/>
    <property type="gene ID" value="ENSCJPG00005014107.1"/>
</dbReference>
<name>A0A8C2TVE9_COTJA</name>
<dbReference type="AlphaFoldDB" id="A0A8C2TVE9"/>
<sequence length="84" mass="8699">MIAATVLGMGSSAHTTITMPNGCCGGSNNNNNCYTVCCYTPRCCKSSCCCPSQYCCPMSCCMPMTCCYTMSNNNSSSGCCGCGN</sequence>
<proteinExistence type="predicted"/>
<evidence type="ECO:0000313" key="1">
    <source>
        <dbReference type="Ensembl" id="ENSCJPP00005017244.1"/>
    </source>
</evidence>
<protein>
    <submittedName>
        <fullName evidence="1">Uncharacterized protein</fullName>
    </submittedName>
</protein>
<dbReference type="GeneTree" id="ENSGT01040000242321"/>
<reference evidence="1" key="1">
    <citation type="submission" date="2015-11" db="EMBL/GenBank/DDBJ databases">
        <authorList>
            <consortium name="International Coturnix japonica Genome Analysis Consortium"/>
            <person name="Warren W."/>
            <person name="Burt D.W."/>
            <person name="Antin P.B."/>
            <person name="Lanford R."/>
            <person name="Gros J."/>
            <person name="Wilson R.K."/>
        </authorList>
    </citation>
    <scope>NUCLEOTIDE SEQUENCE [LARGE SCALE GENOMIC DNA]</scope>
</reference>